<dbReference type="InterPro" id="IPR010730">
    <property type="entry name" value="HET"/>
</dbReference>
<gene>
    <name evidence="3" type="ORF">K444DRAFT_473561</name>
</gene>
<sequence>MRLINVSSMSVEEFIGRNIPPYGILSHTWEGSEVSYDEMRVGTARSKEAFHKIEMACKLASGDGLAYVWVDTCCIDKSSSAELTEAINSMFVWYKRAAVCYVYLSDLKSSADVSTALEDCRWFWRGWTLQELIAPQKVNFFDQNWQFKGCKNRLLKEISDITGIGSTVLDHLAPLSSIAVATRLSWAADRKTTREEDAAYCLLGIFDVNMSLLYGEGTKAFRRLQEEIIKADCDLSIFAWEAEPSQSRRPGRRYSGILAESPKEFSGCRGIIKANKSTFHTDFSITNRGIRM</sequence>
<dbReference type="Proteomes" id="UP000235371">
    <property type="component" value="Unassembled WGS sequence"/>
</dbReference>
<dbReference type="RefSeq" id="XP_024739632.1">
    <property type="nucleotide sequence ID" value="XM_024872909.1"/>
</dbReference>
<evidence type="ECO:0000313" key="3">
    <source>
        <dbReference type="EMBL" id="PMD62728.1"/>
    </source>
</evidence>
<feature type="domain" description="DUF8212" evidence="2">
    <location>
        <begin position="219"/>
        <end position="247"/>
    </location>
</feature>
<dbReference type="InterPro" id="IPR058525">
    <property type="entry name" value="DUF8212"/>
</dbReference>
<dbReference type="InParanoid" id="A0A2J6TID3"/>
<dbReference type="STRING" id="1095630.A0A2J6TID3"/>
<feature type="domain" description="Heterokaryon incompatibility" evidence="1">
    <location>
        <begin position="22"/>
        <end position="111"/>
    </location>
</feature>
<name>A0A2J6TID3_9HELO</name>
<organism evidence="3 4">
    <name type="scientific">Hyaloscypha bicolor E</name>
    <dbReference type="NCBI Taxonomy" id="1095630"/>
    <lineage>
        <taxon>Eukaryota</taxon>
        <taxon>Fungi</taxon>
        <taxon>Dikarya</taxon>
        <taxon>Ascomycota</taxon>
        <taxon>Pezizomycotina</taxon>
        <taxon>Leotiomycetes</taxon>
        <taxon>Helotiales</taxon>
        <taxon>Hyaloscyphaceae</taxon>
        <taxon>Hyaloscypha</taxon>
        <taxon>Hyaloscypha bicolor</taxon>
    </lineage>
</organism>
<dbReference type="Pfam" id="PF26640">
    <property type="entry name" value="DUF8212"/>
    <property type="match status" value="1"/>
</dbReference>
<dbReference type="AlphaFoldDB" id="A0A2J6TID3"/>
<accession>A0A2J6TID3</accession>
<dbReference type="PANTHER" id="PTHR10622:SF12">
    <property type="entry name" value="HET DOMAIN-CONTAINING PROTEIN"/>
    <property type="match status" value="1"/>
</dbReference>
<dbReference type="Pfam" id="PF06985">
    <property type="entry name" value="HET"/>
    <property type="match status" value="1"/>
</dbReference>
<evidence type="ECO:0000259" key="1">
    <source>
        <dbReference type="Pfam" id="PF06985"/>
    </source>
</evidence>
<dbReference type="GeneID" id="36580989"/>
<dbReference type="PANTHER" id="PTHR10622">
    <property type="entry name" value="HET DOMAIN-CONTAINING PROTEIN"/>
    <property type="match status" value="1"/>
</dbReference>
<feature type="non-terminal residue" evidence="3">
    <location>
        <position position="292"/>
    </location>
</feature>
<keyword evidence="4" id="KW-1185">Reference proteome</keyword>
<evidence type="ECO:0000259" key="2">
    <source>
        <dbReference type="Pfam" id="PF26640"/>
    </source>
</evidence>
<reference evidence="3 4" key="1">
    <citation type="submission" date="2016-04" db="EMBL/GenBank/DDBJ databases">
        <title>A degradative enzymes factory behind the ericoid mycorrhizal symbiosis.</title>
        <authorList>
            <consortium name="DOE Joint Genome Institute"/>
            <person name="Martino E."/>
            <person name="Morin E."/>
            <person name="Grelet G."/>
            <person name="Kuo A."/>
            <person name="Kohler A."/>
            <person name="Daghino S."/>
            <person name="Barry K."/>
            <person name="Choi C."/>
            <person name="Cichocki N."/>
            <person name="Clum A."/>
            <person name="Copeland A."/>
            <person name="Hainaut M."/>
            <person name="Haridas S."/>
            <person name="Labutti K."/>
            <person name="Lindquist E."/>
            <person name="Lipzen A."/>
            <person name="Khouja H.-R."/>
            <person name="Murat C."/>
            <person name="Ohm R."/>
            <person name="Olson A."/>
            <person name="Spatafora J."/>
            <person name="Veneault-Fourrey C."/>
            <person name="Henrissat B."/>
            <person name="Grigoriev I."/>
            <person name="Martin F."/>
            <person name="Perotto S."/>
        </authorList>
    </citation>
    <scope>NUCLEOTIDE SEQUENCE [LARGE SCALE GENOMIC DNA]</scope>
    <source>
        <strain evidence="3 4">E</strain>
    </source>
</reference>
<protein>
    <submittedName>
        <fullName evidence="3">HET-domain-containing protein</fullName>
    </submittedName>
</protein>
<evidence type="ECO:0000313" key="4">
    <source>
        <dbReference type="Proteomes" id="UP000235371"/>
    </source>
</evidence>
<dbReference type="OrthoDB" id="674604at2759"/>
<dbReference type="EMBL" id="KZ613783">
    <property type="protein sequence ID" value="PMD62728.1"/>
    <property type="molecule type" value="Genomic_DNA"/>
</dbReference>
<proteinExistence type="predicted"/>